<sequence>MSGSFFRRHLVVIGLVISGIILGYVFQAAAETCTTDFEYCDGTTCTEIVERPDTDGIPCNEGPPDIIQACPDKPVQPNCLPLPWCSVSFSPSVGIATFPLTISGTSEHDADGQAPYECSGSLGSGTAPASGSKELTFPEDSQTCTFTVENSAGRATCSASITAFPLTIPDLPSVPGPPERHTLEVRKIGSGSGTITGAGIICVNCIAHSATYFSGVEISMTASPAAGSVFAEWSGACAGSARTCTLAMDGDKLLVGRFEPIPRPAGQKFALNDRVRATDWLNVRALPRVDASLLGTVPPGTQGTVVAGPVAGDGFIWWRIRYDTGITGWSAEDWLELVAAPPMPEAKFRLDDRVVALVRLNVRESPGTNAPIVGTAPSGAAGTVIGGPSVASGYTWWQVRYDMGISGWSAENWLNPAAP</sequence>
<proteinExistence type="predicted"/>
<reference evidence="2 3" key="1">
    <citation type="journal article" date="2016" name="Nat. Commun.">
        <title>Thousands of microbial genomes shed light on interconnected biogeochemical processes in an aquifer system.</title>
        <authorList>
            <person name="Anantharaman K."/>
            <person name="Brown C.T."/>
            <person name="Hug L.A."/>
            <person name="Sharon I."/>
            <person name="Castelle C.J."/>
            <person name="Probst A.J."/>
            <person name="Thomas B.C."/>
            <person name="Singh A."/>
            <person name="Wilkins M.J."/>
            <person name="Karaoz U."/>
            <person name="Brodie E.L."/>
            <person name="Williams K.H."/>
            <person name="Hubbard S.S."/>
            <person name="Banfield J.F."/>
        </authorList>
    </citation>
    <scope>NUCLEOTIDE SEQUENCE [LARGE SCALE GENOMIC DNA]</scope>
</reference>
<name>A0A1G2LC28_9BACT</name>
<dbReference type="InterPro" id="IPR003646">
    <property type="entry name" value="SH3-like_bac-type"/>
</dbReference>
<dbReference type="SMART" id="SM00287">
    <property type="entry name" value="SH3b"/>
    <property type="match status" value="2"/>
</dbReference>
<dbReference type="Pfam" id="PF18998">
    <property type="entry name" value="Flg_new_2"/>
    <property type="match status" value="1"/>
</dbReference>
<evidence type="ECO:0000313" key="3">
    <source>
        <dbReference type="Proteomes" id="UP000176705"/>
    </source>
</evidence>
<dbReference type="Proteomes" id="UP000176705">
    <property type="component" value="Unassembled WGS sequence"/>
</dbReference>
<evidence type="ECO:0000259" key="1">
    <source>
        <dbReference type="PROSITE" id="PS51781"/>
    </source>
</evidence>
<comment type="caution">
    <text evidence="2">The sequence shown here is derived from an EMBL/GenBank/DDBJ whole genome shotgun (WGS) entry which is preliminary data.</text>
</comment>
<accession>A0A1G2LC28</accession>
<dbReference type="EMBL" id="MHQS01000006">
    <property type="protein sequence ID" value="OHA09177.1"/>
    <property type="molecule type" value="Genomic_DNA"/>
</dbReference>
<feature type="domain" description="SH3b" evidence="1">
    <location>
        <begin position="350"/>
        <end position="418"/>
    </location>
</feature>
<dbReference type="Pfam" id="PF08239">
    <property type="entry name" value="SH3_3"/>
    <property type="match status" value="2"/>
</dbReference>
<organism evidence="2 3">
    <name type="scientific">Candidatus Sungbacteria bacterium RIFCSPLOWO2_01_FULL_59_16</name>
    <dbReference type="NCBI Taxonomy" id="1802280"/>
    <lineage>
        <taxon>Bacteria</taxon>
        <taxon>Candidatus Sungiibacteriota</taxon>
    </lineage>
</organism>
<dbReference type="Gene3D" id="2.30.30.40">
    <property type="entry name" value="SH3 Domains"/>
    <property type="match status" value="2"/>
</dbReference>
<dbReference type="PROSITE" id="PS51781">
    <property type="entry name" value="SH3B"/>
    <property type="match status" value="1"/>
</dbReference>
<dbReference type="STRING" id="1802280.A3B37_01385"/>
<dbReference type="InterPro" id="IPR044060">
    <property type="entry name" value="Bacterial_rp_domain"/>
</dbReference>
<protein>
    <recommendedName>
        <fullName evidence="1">SH3b domain-containing protein</fullName>
    </recommendedName>
</protein>
<gene>
    <name evidence="2" type="ORF">A3B37_01385</name>
</gene>
<evidence type="ECO:0000313" key="2">
    <source>
        <dbReference type="EMBL" id="OHA09177.1"/>
    </source>
</evidence>
<dbReference type="AlphaFoldDB" id="A0A1G2LC28"/>